<name>A0A8J5G538_ZINOF</name>
<proteinExistence type="predicted"/>
<dbReference type="PANTHER" id="PTHR46758">
    <property type="entry name" value="MYND DOMAIN-CONTAINING"/>
    <property type="match status" value="1"/>
</dbReference>
<dbReference type="Pfam" id="PF23310">
    <property type="entry name" value="TPR_27"/>
    <property type="match status" value="1"/>
</dbReference>
<evidence type="ECO:0000259" key="1">
    <source>
        <dbReference type="Pfam" id="PF23310"/>
    </source>
</evidence>
<dbReference type="AlphaFoldDB" id="A0A8J5G538"/>
<reference evidence="2 3" key="1">
    <citation type="submission" date="2020-08" db="EMBL/GenBank/DDBJ databases">
        <title>Plant Genome Project.</title>
        <authorList>
            <person name="Zhang R.-G."/>
        </authorList>
    </citation>
    <scope>NUCLEOTIDE SEQUENCE [LARGE SCALE GENOMIC DNA]</scope>
    <source>
        <tissue evidence="2">Rhizome</tissue>
    </source>
</reference>
<gene>
    <name evidence="2" type="ORF">ZIOFF_039608</name>
</gene>
<dbReference type="Gene3D" id="1.25.40.10">
    <property type="entry name" value="Tetratricopeptide repeat domain"/>
    <property type="match status" value="1"/>
</dbReference>
<organism evidence="2 3">
    <name type="scientific">Zingiber officinale</name>
    <name type="common">Ginger</name>
    <name type="synonym">Amomum zingiber</name>
    <dbReference type="NCBI Taxonomy" id="94328"/>
    <lineage>
        <taxon>Eukaryota</taxon>
        <taxon>Viridiplantae</taxon>
        <taxon>Streptophyta</taxon>
        <taxon>Embryophyta</taxon>
        <taxon>Tracheophyta</taxon>
        <taxon>Spermatophyta</taxon>
        <taxon>Magnoliopsida</taxon>
        <taxon>Liliopsida</taxon>
        <taxon>Zingiberales</taxon>
        <taxon>Zingiberaceae</taxon>
        <taxon>Zingiber</taxon>
    </lineage>
</organism>
<feature type="domain" description="At2g35280-like TPR" evidence="1">
    <location>
        <begin position="62"/>
        <end position="132"/>
    </location>
</feature>
<dbReference type="Proteomes" id="UP000734854">
    <property type="component" value="Unassembled WGS sequence"/>
</dbReference>
<evidence type="ECO:0000313" key="2">
    <source>
        <dbReference type="EMBL" id="KAG6499816.1"/>
    </source>
</evidence>
<dbReference type="EMBL" id="JACMSC010000011">
    <property type="protein sequence ID" value="KAG6499816.1"/>
    <property type="molecule type" value="Genomic_DNA"/>
</dbReference>
<dbReference type="InterPro" id="IPR011990">
    <property type="entry name" value="TPR-like_helical_dom_sf"/>
</dbReference>
<accession>A0A8J5G538</accession>
<keyword evidence="3" id="KW-1185">Reference proteome</keyword>
<dbReference type="PANTHER" id="PTHR46758:SF2">
    <property type="entry name" value="OJ1485_B09.11 PROTEIN"/>
    <property type="match status" value="1"/>
</dbReference>
<dbReference type="InterPro" id="IPR044508">
    <property type="entry name" value="At5g50450/At1g67340-like"/>
</dbReference>
<protein>
    <recommendedName>
        <fullName evidence="1">At2g35280-like TPR domain-containing protein</fullName>
    </recommendedName>
</protein>
<dbReference type="InterPro" id="IPR057136">
    <property type="entry name" value="At2g35280_TPR_dom"/>
</dbReference>
<sequence>MNLRRNRHVLVKILCKLSATAGSPSDLVSVTLTCKRLKGLGWNPLVLAKASLKSLVIKAKNWSNSAHKFLKQCADSGNIEACYVLGMIGVHSSTKLKENRGSRAALMARMAMASHTAALYSLAVIQFHGSASSKGDKDLHAGVALCAHAAFLGHVDALRELGHCLQDGYGV</sequence>
<dbReference type="SUPFAM" id="SSF81901">
    <property type="entry name" value="HCP-like"/>
    <property type="match status" value="1"/>
</dbReference>
<evidence type="ECO:0000313" key="3">
    <source>
        <dbReference type="Proteomes" id="UP000734854"/>
    </source>
</evidence>
<comment type="caution">
    <text evidence="2">The sequence shown here is derived from an EMBL/GenBank/DDBJ whole genome shotgun (WGS) entry which is preliminary data.</text>
</comment>